<feature type="compositionally biased region" description="Polar residues" evidence="1">
    <location>
        <begin position="54"/>
        <end position="67"/>
    </location>
</feature>
<proteinExistence type="predicted"/>
<name>A0A835IHH9_9MAGN</name>
<sequence length="330" mass="36290">MSNSREASPDWLQSFQNFETPHLSSFCINLIALLIGIGRVFYFVEQAPTKAFLSLSSDSEPSPTNSFIGEDDISDNEEPVVEKTDKDQEKTILIHSGEDSPFSKPPKSNKSPKTKVKVETPKQKGDDVKEEAVKEDIPKKPVEPHVSSRLPLVMSEKVQRSKALVECEGESIDMSGDVGAVGRVVITDDLSGDPEMLLDLKGTIYKTTIVPSRTFCVVSFNQAEAKIEAVMNDFIQLKPISNVYEAETMIEGTLDGFSFDSEEETDKVPKRNARQSDQNNEADELNNGKSNGKAGKAVGTTRKKAKIAGDPPKRGKRKTQGPKKAKNARK</sequence>
<feature type="compositionally biased region" description="Acidic residues" evidence="1">
    <location>
        <begin position="69"/>
        <end position="79"/>
    </location>
</feature>
<dbReference type="AlphaFoldDB" id="A0A835IHH9"/>
<dbReference type="GO" id="GO:0003690">
    <property type="term" value="F:double-stranded DNA binding"/>
    <property type="evidence" value="ECO:0007669"/>
    <property type="project" value="InterPro"/>
</dbReference>
<feature type="compositionally biased region" description="Low complexity" evidence="1">
    <location>
        <begin position="100"/>
        <end position="109"/>
    </location>
</feature>
<feature type="compositionally biased region" description="Basic residues" evidence="1">
    <location>
        <begin position="314"/>
        <end position="330"/>
    </location>
</feature>
<keyword evidence="2" id="KW-0472">Membrane</keyword>
<evidence type="ECO:0000313" key="3">
    <source>
        <dbReference type="EMBL" id="KAF9616653.1"/>
    </source>
</evidence>
<feature type="compositionally biased region" description="Basic and acidic residues" evidence="1">
    <location>
        <begin position="116"/>
        <end position="143"/>
    </location>
</feature>
<dbReference type="GO" id="GO:0005634">
    <property type="term" value="C:nucleus"/>
    <property type="evidence" value="ECO:0007669"/>
    <property type="project" value="TreeGrafter"/>
</dbReference>
<protein>
    <recommendedName>
        <fullName evidence="5">DNA-binding protein BIN4</fullName>
    </recommendedName>
</protein>
<dbReference type="OrthoDB" id="549068at2759"/>
<reference evidence="3 4" key="1">
    <citation type="submission" date="2020-10" db="EMBL/GenBank/DDBJ databases">
        <title>The Coptis chinensis genome and diversification of protoberbering-type alkaloids.</title>
        <authorList>
            <person name="Wang B."/>
            <person name="Shu S."/>
            <person name="Song C."/>
            <person name="Liu Y."/>
        </authorList>
    </citation>
    <scope>NUCLEOTIDE SEQUENCE [LARGE SCALE GENOMIC DNA]</scope>
    <source>
        <strain evidence="3">HL-2020</strain>
        <tissue evidence="3">Leaf</tissue>
    </source>
</reference>
<dbReference type="PANTHER" id="PTHR34810:SF1">
    <property type="entry name" value="DNA-BINDING PROTEIN BIN4"/>
    <property type="match status" value="1"/>
</dbReference>
<evidence type="ECO:0008006" key="5">
    <source>
        <dbReference type="Google" id="ProtNLM"/>
    </source>
</evidence>
<keyword evidence="2" id="KW-1133">Transmembrane helix</keyword>
<feature type="compositionally biased region" description="Basic and acidic residues" evidence="1">
    <location>
        <begin position="80"/>
        <end position="98"/>
    </location>
</feature>
<accession>A0A835IHH9</accession>
<dbReference type="Proteomes" id="UP000631114">
    <property type="component" value="Unassembled WGS sequence"/>
</dbReference>
<dbReference type="GO" id="GO:0009330">
    <property type="term" value="C:DNA topoisomerase type II (double strand cut, ATP-hydrolyzing) complex"/>
    <property type="evidence" value="ECO:0007669"/>
    <property type="project" value="InterPro"/>
</dbReference>
<dbReference type="InterPro" id="IPR033246">
    <property type="entry name" value="BIN4"/>
</dbReference>
<feature type="region of interest" description="Disordered" evidence="1">
    <location>
        <begin position="54"/>
        <end position="143"/>
    </location>
</feature>
<gene>
    <name evidence="3" type="ORF">IFM89_031517</name>
</gene>
<evidence type="ECO:0000256" key="1">
    <source>
        <dbReference type="SAM" id="MobiDB-lite"/>
    </source>
</evidence>
<dbReference type="EMBL" id="JADFTS010000003">
    <property type="protein sequence ID" value="KAF9616653.1"/>
    <property type="molecule type" value="Genomic_DNA"/>
</dbReference>
<comment type="caution">
    <text evidence="3">The sequence shown here is derived from an EMBL/GenBank/DDBJ whole genome shotgun (WGS) entry which is preliminary data.</text>
</comment>
<feature type="region of interest" description="Disordered" evidence="1">
    <location>
        <begin position="255"/>
        <end position="330"/>
    </location>
</feature>
<evidence type="ECO:0000256" key="2">
    <source>
        <dbReference type="SAM" id="Phobius"/>
    </source>
</evidence>
<dbReference type="PANTHER" id="PTHR34810">
    <property type="entry name" value="DNA-BINDING PROTEIN BIN4"/>
    <property type="match status" value="1"/>
</dbReference>
<feature type="transmembrane region" description="Helical" evidence="2">
    <location>
        <begin position="23"/>
        <end position="44"/>
    </location>
</feature>
<dbReference type="GO" id="GO:0042023">
    <property type="term" value="P:DNA endoreduplication"/>
    <property type="evidence" value="ECO:0007669"/>
    <property type="project" value="InterPro"/>
</dbReference>
<keyword evidence="4" id="KW-1185">Reference proteome</keyword>
<organism evidence="3 4">
    <name type="scientific">Coptis chinensis</name>
    <dbReference type="NCBI Taxonomy" id="261450"/>
    <lineage>
        <taxon>Eukaryota</taxon>
        <taxon>Viridiplantae</taxon>
        <taxon>Streptophyta</taxon>
        <taxon>Embryophyta</taxon>
        <taxon>Tracheophyta</taxon>
        <taxon>Spermatophyta</taxon>
        <taxon>Magnoliopsida</taxon>
        <taxon>Ranunculales</taxon>
        <taxon>Ranunculaceae</taxon>
        <taxon>Coptidoideae</taxon>
        <taxon>Coptis</taxon>
    </lineage>
</organism>
<dbReference type="GO" id="GO:0051276">
    <property type="term" value="P:chromosome organization"/>
    <property type="evidence" value="ECO:0007669"/>
    <property type="project" value="TreeGrafter"/>
</dbReference>
<evidence type="ECO:0000313" key="4">
    <source>
        <dbReference type="Proteomes" id="UP000631114"/>
    </source>
</evidence>
<keyword evidence="2" id="KW-0812">Transmembrane</keyword>